<accession>A0ABS7U7E0</accession>
<dbReference type="CDD" id="cd00761">
    <property type="entry name" value="Glyco_tranf_GTA_type"/>
    <property type="match status" value="1"/>
</dbReference>
<proteinExistence type="predicted"/>
<dbReference type="Pfam" id="PF00535">
    <property type="entry name" value="Glycos_transf_2"/>
    <property type="match status" value="1"/>
</dbReference>
<dbReference type="RefSeq" id="WP_224121268.1">
    <property type="nucleotide sequence ID" value="NZ_JAIQZJ010000001.1"/>
</dbReference>
<dbReference type="InterPro" id="IPR050834">
    <property type="entry name" value="Glycosyltransf_2"/>
</dbReference>
<gene>
    <name evidence="2" type="ORF">K8U61_01900</name>
</gene>
<evidence type="ECO:0000313" key="2">
    <source>
        <dbReference type="EMBL" id="MBZ5736899.1"/>
    </source>
</evidence>
<dbReference type="Gene3D" id="3.90.550.10">
    <property type="entry name" value="Spore Coat Polysaccharide Biosynthesis Protein SpsA, Chain A"/>
    <property type="match status" value="1"/>
</dbReference>
<name>A0ABS7U7E0_9ACTN</name>
<protein>
    <submittedName>
        <fullName evidence="2">Glycosyltransferase</fullName>
    </submittedName>
</protein>
<dbReference type="Proteomes" id="UP000780875">
    <property type="component" value="Unassembled WGS sequence"/>
</dbReference>
<dbReference type="InterPro" id="IPR029044">
    <property type="entry name" value="Nucleotide-diphossugar_trans"/>
</dbReference>
<dbReference type="PANTHER" id="PTHR43685">
    <property type="entry name" value="GLYCOSYLTRANSFERASE"/>
    <property type="match status" value="1"/>
</dbReference>
<feature type="domain" description="Glycosyltransferase 2-like" evidence="1">
    <location>
        <begin position="9"/>
        <end position="163"/>
    </location>
</feature>
<evidence type="ECO:0000259" key="1">
    <source>
        <dbReference type="Pfam" id="PF00535"/>
    </source>
</evidence>
<dbReference type="PANTHER" id="PTHR43685:SF2">
    <property type="entry name" value="GLYCOSYLTRANSFERASE 2-LIKE DOMAIN-CONTAINING PROTEIN"/>
    <property type="match status" value="1"/>
</dbReference>
<dbReference type="InterPro" id="IPR001173">
    <property type="entry name" value="Glyco_trans_2-like"/>
</dbReference>
<keyword evidence="3" id="KW-1185">Reference proteome</keyword>
<organism evidence="2 3">
    <name type="scientific">Nocardioides mangrovi</name>
    <dbReference type="NCBI Taxonomy" id="2874580"/>
    <lineage>
        <taxon>Bacteria</taxon>
        <taxon>Bacillati</taxon>
        <taxon>Actinomycetota</taxon>
        <taxon>Actinomycetes</taxon>
        <taxon>Propionibacteriales</taxon>
        <taxon>Nocardioidaceae</taxon>
        <taxon>Nocardioides</taxon>
    </lineage>
</organism>
<reference evidence="2 3" key="1">
    <citation type="submission" date="2021-09" db="EMBL/GenBank/DDBJ databases">
        <title>Whole genome sequence of Nocardioides sp. GBK3QG-3.</title>
        <authorList>
            <person name="Tuo L."/>
        </authorList>
    </citation>
    <scope>NUCLEOTIDE SEQUENCE [LARGE SCALE GENOMIC DNA]</scope>
    <source>
        <strain evidence="2 3">GBK3QG-3</strain>
    </source>
</reference>
<sequence length="305" mass="33149">MTARPAVTAVIPTFRRPRLALRAVRSVVAQQYAGQVEVVVVADDGDPPALPLDVPPTRSLRVITNHRRPGLAGARNSGIEVASHDHVAFLDDDDYWLPGKLTAQMDLLDRSPDAALVGSAILADDGRRSHERLVPVDPVTHADLLRDRLAGLHSSSLLFRKEALTGAIGMVDEDIPGSYCEDWDLLLRASAVAPIPVVNRPLVRATWTGESYFLGRWEAYAAGLEYLVAKHPDLRRDARGHGAIAGKIAFSRAAAGDRRAAIRWASESLRRDPSQRRSWLAIAVALRLVSADRVVAIAQSRGKGI</sequence>
<comment type="caution">
    <text evidence="2">The sequence shown here is derived from an EMBL/GenBank/DDBJ whole genome shotgun (WGS) entry which is preliminary data.</text>
</comment>
<evidence type="ECO:0000313" key="3">
    <source>
        <dbReference type="Proteomes" id="UP000780875"/>
    </source>
</evidence>
<dbReference type="EMBL" id="JAIQZJ010000001">
    <property type="protein sequence ID" value="MBZ5736899.1"/>
    <property type="molecule type" value="Genomic_DNA"/>
</dbReference>
<dbReference type="SUPFAM" id="SSF53448">
    <property type="entry name" value="Nucleotide-diphospho-sugar transferases"/>
    <property type="match status" value="1"/>
</dbReference>